<dbReference type="EMBL" id="JAODNV010000003">
    <property type="protein sequence ID" value="MCT8988861.1"/>
    <property type="molecule type" value="Genomic_DNA"/>
</dbReference>
<dbReference type="InterPro" id="IPR010260">
    <property type="entry name" value="AlpA"/>
</dbReference>
<keyword evidence="2" id="KW-1185">Reference proteome</keyword>
<dbReference type="AlphaFoldDB" id="A0A9X2X609"/>
<evidence type="ECO:0000313" key="2">
    <source>
        <dbReference type="Proteomes" id="UP001149009"/>
    </source>
</evidence>
<dbReference type="Pfam" id="PF05930">
    <property type="entry name" value="Phage_AlpA"/>
    <property type="match status" value="1"/>
</dbReference>
<comment type="caution">
    <text evidence="1">The sequence shown here is derived from an EMBL/GenBank/DDBJ whole genome shotgun (WGS) entry which is preliminary data.</text>
</comment>
<name>A0A9X2X609_9HYPH</name>
<accession>A0A9X2X609</accession>
<evidence type="ECO:0000313" key="1">
    <source>
        <dbReference type="EMBL" id="MCT8988861.1"/>
    </source>
</evidence>
<dbReference type="InterPro" id="IPR052931">
    <property type="entry name" value="Prophage_regulatory_activator"/>
</dbReference>
<dbReference type="Gene3D" id="1.10.238.160">
    <property type="match status" value="1"/>
</dbReference>
<dbReference type="PANTHER" id="PTHR36154:SF1">
    <property type="entry name" value="DNA-BINDING TRANSCRIPTIONAL ACTIVATOR ALPA"/>
    <property type="match status" value="1"/>
</dbReference>
<dbReference type="PANTHER" id="PTHR36154">
    <property type="entry name" value="DNA-BINDING TRANSCRIPTIONAL ACTIVATOR ALPA"/>
    <property type="match status" value="1"/>
</dbReference>
<protein>
    <submittedName>
        <fullName evidence="1">AlpA family phage regulatory protein</fullName>
    </submittedName>
</protein>
<organism evidence="1 2">
    <name type="scientific">Chelativorans petroleitrophicus</name>
    <dbReference type="NCBI Taxonomy" id="2975484"/>
    <lineage>
        <taxon>Bacteria</taxon>
        <taxon>Pseudomonadati</taxon>
        <taxon>Pseudomonadota</taxon>
        <taxon>Alphaproteobacteria</taxon>
        <taxon>Hyphomicrobiales</taxon>
        <taxon>Phyllobacteriaceae</taxon>
        <taxon>Chelativorans</taxon>
    </lineage>
</organism>
<proteinExistence type="predicted"/>
<sequence>MAERFISIREVTDRVSLCRTEIYDRMRAGKFPQSVALGPQKVVWVESEIDAWMQARIENAEDGIDWRRWRARKAVNSRGDRKVAA</sequence>
<dbReference type="Proteomes" id="UP001149009">
    <property type="component" value="Unassembled WGS sequence"/>
</dbReference>
<dbReference type="RefSeq" id="WP_261513507.1">
    <property type="nucleotide sequence ID" value="NZ_JAODNV010000003.1"/>
</dbReference>
<gene>
    <name evidence="1" type="ORF">NYR54_00930</name>
</gene>
<reference evidence="1" key="1">
    <citation type="submission" date="2022-08" db="EMBL/GenBank/DDBJ databases">
        <title>Chelativorans sichuanense sp. nov., a paraffin oil-degrading bacterium isolated from a mixture of oil-based drill cuttings and paddy soil.</title>
        <authorList>
            <person name="Yu J."/>
            <person name="Liu H."/>
            <person name="Chen Q."/>
        </authorList>
    </citation>
    <scope>NUCLEOTIDE SEQUENCE</scope>
    <source>
        <strain evidence="1">SCAU 2101</strain>
    </source>
</reference>